<gene>
    <name evidence="3" type="ORF">SAMN04487997_3456</name>
</gene>
<feature type="chain" id="PRO_5011656962" evidence="1">
    <location>
        <begin position="42"/>
        <end position="395"/>
    </location>
</feature>
<accession>A0A1H6YXE8</accession>
<evidence type="ECO:0000256" key="1">
    <source>
        <dbReference type="SAM" id="SignalP"/>
    </source>
</evidence>
<reference evidence="3 4" key="1">
    <citation type="submission" date="2016-10" db="EMBL/GenBank/DDBJ databases">
        <authorList>
            <person name="de Groot N.N."/>
        </authorList>
    </citation>
    <scope>NUCLEOTIDE SEQUENCE [LARGE SCALE GENOMIC DNA]</scope>
    <source>
        <strain evidence="3 4">DSM 26515</strain>
    </source>
</reference>
<dbReference type="Proteomes" id="UP000199420">
    <property type="component" value="Unassembled WGS sequence"/>
</dbReference>
<keyword evidence="4" id="KW-1185">Reference proteome</keyword>
<dbReference type="InterPro" id="IPR012334">
    <property type="entry name" value="Pectin_lyas_fold"/>
</dbReference>
<sequence>MNTLVKNQKLAASVRAAAPVKNFVKKPLMLVLAGVALSAAAAPSFATNWWSTTPQNVQGPTTIEVRSKGALGNGVHDDTAAFQAAINALPASGGTVHVSAGHYMIDATKTIKMRSHTRLLMDNGATLEVIPNSAERYRMIQLWKVTDVRIVGGNLVGDRAKHKGSTGEWGFGIYMAGATNTVVKAVKVSNFWGDGIWIGGAGSTRTHDLVRSENVTVISVASSNNRRQGLSIGPAQHVYVVNSAFGNSNGAKPEAGIDIEPQTQGPANAIRLEHNTFSGSRGNGIEMHDNISDVTITRNTITKNYGFGVYGSSSPSITMTANSMTQNGLAAVAVSGKSHDWSITGNTLKYNSTRYSSPTSTGGSLARDLQIGTGTYAISVSNNVYSNAKYNTYTH</sequence>
<dbReference type="SUPFAM" id="SSF51126">
    <property type="entry name" value="Pectin lyase-like"/>
    <property type="match status" value="1"/>
</dbReference>
<dbReference type="InterPro" id="IPR011050">
    <property type="entry name" value="Pectin_lyase_fold/virulence"/>
</dbReference>
<keyword evidence="1" id="KW-0732">Signal</keyword>
<name>A0A1H6YXE8_9GAMM</name>
<organism evidence="3 4">
    <name type="scientific">Frateuria terrea</name>
    <dbReference type="NCBI Taxonomy" id="529704"/>
    <lineage>
        <taxon>Bacteria</taxon>
        <taxon>Pseudomonadati</taxon>
        <taxon>Pseudomonadota</taxon>
        <taxon>Gammaproteobacteria</taxon>
        <taxon>Lysobacterales</taxon>
        <taxon>Rhodanobacteraceae</taxon>
        <taxon>Frateuria</taxon>
    </lineage>
</organism>
<proteinExistence type="predicted"/>
<dbReference type="SMART" id="SM00710">
    <property type="entry name" value="PbH1"/>
    <property type="match status" value="8"/>
</dbReference>
<dbReference type="InterPro" id="IPR006626">
    <property type="entry name" value="PbH1"/>
</dbReference>
<protein>
    <submittedName>
        <fullName evidence="3">Right handed beta helix region</fullName>
    </submittedName>
</protein>
<evidence type="ECO:0000313" key="3">
    <source>
        <dbReference type="EMBL" id="SEJ45898.1"/>
    </source>
</evidence>
<feature type="signal peptide" evidence="1">
    <location>
        <begin position="1"/>
        <end position="41"/>
    </location>
</feature>
<evidence type="ECO:0000313" key="4">
    <source>
        <dbReference type="Proteomes" id="UP000199420"/>
    </source>
</evidence>
<dbReference type="OrthoDB" id="6713538at2"/>
<dbReference type="Pfam" id="PF13229">
    <property type="entry name" value="Beta_helix"/>
    <property type="match status" value="1"/>
</dbReference>
<dbReference type="Gene3D" id="2.160.20.10">
    <property type="entry name" value="Single-stranded right-handed beta-helix, Pectin lyase-like"/>
    <property type="match status" value="1"/>
</dbReference>
<dbReference type="STRING" id="529704.SAMN02927913_3486"/>
<feature type="domain" description="Right handed beta helix" evidence="2">
    <location>
        <begin position="172"/>
        <end position="348"/>
    </location>
</feature>
<dbReference type="EMBL" id="FNYC01000008">
    <property type="protein sequence ID" value="SEJ45898.1"/>
    <property type="molecule type" value="Genomic_DNA"/>
</dbReference>
<dbReference type="AlphaFoldDB" id="A0A1H6YXE8"/>
<evidence type="ECO:0000259" key="2">
    <source>
        <dbReference type="Pfam" id="PF13229"/>
    </source>
</evidence>
<dbReference type="InterPro" id="IPR039448">
    <property type="entry name" value="Beta_helix"/>
</dbReference>